<comment type="catalytic activity">
    <reaction evidence="8">
        <text>L-threonyl-[protein] + ATP = O-phospho-L-threonyl-[protein] + ADP + H(+)</text>
        <dbReference type="Rhea" id="RHEA:46608"/>
        <dbReference type="Rhea" id="RHEA-COMP:11060"/>
        <dbReference type="Rhea" id="RHEA-COMP:11605"/>
        <dbReference type="ChEBI" id="CHEBI:15378"/>
        <dbReference type="ChEBI" id="CHEBI:30013"/>
        <dbReference type="ChEBI" id="CHEBI:30616"/>
        <dbReference type="ChEBI" id="CHEBI:61977"/>
        <dbReference type="ChEBI" id="CHEBI:456216"/>
        <dbReference type="EC" id="2.7.11.1"/>
    </reaction>
</comment>
<dbReference type="CDD" id="cd06577">
    <property type="entry name" value="PASTA_pknB"/>
    <property type="match status" value="4"/>
</dbReference>
<evidence type="ECO:0000259" key="13">
    <source>
        <dbReference type="PROSITE" id="PS51178"/>
    </source>
</evidence>
<dbReference type="EC" id="2.7.11.1" evidence="1"/>
<evidence type="ECO:0000256" key="3">
    <source>
        <dbReference type="ARBA" id="ARBA00022679"/>
    </source>
</evidence>
<comment type="catalytic activity">
    <reaction evidence="9">
        <text>L-seryl-[protein] + ATP = O-phospho-L-seryl-[protein] + ADP + H(+)</text>
        <dbReference type="Rhea" id="RHEA:17989"/>
        <dbReference type="Rhea" id="RHEA-COMP:9863"/>
        <dbReference type="Rhea" id="RHEA-COMP:11604"/>
        <dbReference type="ChEBI" id="CHEBI:15378"/>
        <dbReference type="ChEBI" id="CHEBI:29999"/>
        <dbReference type="ChEBI" id="CHEBI:30616"/>
        <dbReference type="ChEBI" id="CHEBI:83421"/>
        <dbReference type="ChEBI" id="CHEBI:456216"/>
        <dbReference type="EC" id="2.7.11.1"/>
    </reaction>
</comment>
<evidence type="ECO:0000259" key="12">
    <source>
        <dbReference type="PROSITE" id="PS50011"/>
    </source>
</evidence>
<evidence type="ECO:0000256" key="11">
    <source>
        <dbReference type="SAM" id="MobiDB-lite"/>
    </source>
</evidence>
<protein>
    <recommendedName>
        <fullName evidence="1">non-specific serine/threonine protein kinase</fullName>
        <ecNumber evidence="1">2.7.11.1</ecNumber>
    </recommendedName>
</protein>
<keyword evidence="15" id="KW-1185">Reference proteome</keyword>
<keyword evidence="4" id="KW-0677">Repeat</keyword>
<dbReference type="FunFam" id="3.30.200.20:FF:000035">
    <property type="entry name" value="Serine/threonine protein kinase Stk1"/>
    <property type="match status" value="1"/>
</dbReference>
<dbReference type="GO" id="GO:0005524">
    <property type="term" value="F:ATP binding"/>
    <property type="evidence" value="ECO:0007669"/>
    <property type="project" value="UniProtKB-UniRule"/>
</dbReference>
<dbReference type="PROSITE" id="PS50011">
    <property type="entry name" value="PROTEIN_KINASE_DOM"/>
    <property type="match status" value="1"/>
</dbReference>
<dbReference type="CDD" id="cd14014">
    <property type="entry name" value="STKc_PknB_like"/>
    <property type="match status" value="1"/>
</dbReference>
<name>D6ZBA0_SEGRD</name>
<evidence type="ECO:0000256" key="4">
    <source>
        <dbReference type="ARBA" id="ARBA00022737"/>
    </source>
</evidence>
<evidence type="ECO:0000256" key="2">
    <source>
        <dbReference type="ARBA" id="ARBA00022527"/>
    </source>
</evidence>
<evidence type="ECO:0000256" key="6">
    <source>
        <dbReference type="ARBA" id="ARBA00022777"/>
    </source>
</evidence>
<dbReference type="GO" id="GO:0045717">
    <property type="term" value="P:negative regulation of fatty acid biosynthetic process"/>
    <property type="evidence" value="ECO:0007669"/>
    <property type="project" value="UniProtKB-ARBA"/>
</dbReference>
<dbReference type="SMART" id="SM00220">
    <property type="entry name" value="S_TKc"/>
    <property type="match status" value="1"/>
</dbReference>
<dbReference type="InterPro" id="IPR008271">
    <property type="entry name" value="Ser/Thr_kinase_AS"/>
</dbReference>
<keyword evidence="2 14" id="KW-0723">Serine/threonine-protein kinase</keyword>
<dbReference type="InterPro" id="IPR005543">
    <property type="entry name" value="PASTA_dom"/>
</dbReference>
<dbReference type="OrthoDB" id="9762169at2"/>
<dbReference type="PROSITE" id="PS00107">
    <property type="entry name" value="PROTEIN_KINASE_ATP"/>
    <property type="match status" value="1"/>
</dbReference>
<proteinExistence type="predicted"/>
<feature type="domain" description="PASTA" evidence="13">
    <location>
        <begin position="419"/>
        <end position="488"/>
    </location>
</feature>
<evidence type="ECO:0000256" key="10">
    <source>
        <dbReference type="PROSITE-ProRule" id="PRU10141"/>
    </source>
</evidence>
<dbReference type="Gene3D" id="1.10.510.10">
    <property type="entry name" value="Transferase(Phosphotransferase) domain 1"/>
    <property type="match status" value="1"/>
</dbReference>
<evidence type="ECO:0000256" key="5">
    <source>
        <dbReference type="ARBA" id="ARBA00022741"/>
    </source>
</evidence>
<dbReference type="Proteomes" id="UP000002247">
    <property type="component" value="Chromosome"/>
</dbReference>
<dbReference type="InterPro" id="IPR017441">
    <property type="entry name" value="Protein_kinase_ATP_BS"/>
</dbReference>
<feature type="domain" description="PASTA" evidence="13">
    <location>
        <begin position="489"/>
        <end position="555"/>
    </location>
</feature>
<keyword evidence="7 10" id="KW-0067">ATP-binding</keyword>
<keyword evidence="6 14" id="KW-0418">Kinase</keyword>
<sequence length="632" mass="67289">MSTPKHLGGRYTLGEAIGYGGMSEVHIARDERLGRTVAIKLLRPDLARDPRFYLRFRREAQNAAALNHPMIVSVFDTGESASDQGPMPYIVMEYVDGQTLREALQNGPLTTQEVLSWIADVAAALDFSHHNGIVHRDVKPGNIMIDKTGQVKVMDFGIARAISDATITATQTATVIGTAQYLSPEQARGETVDPRSDVYSLGCVLYELLAGAPPFTGDTPLAIAYQHVREDPKPPSSLKKTLTPDIDAVVLKAMSKNPANRYQSAAELRSDVLKLLAGERPSAPRVMSEAERNSLLSSGEITGPTHKPLREHGQPVAEPGSRPRGVYAALVVAVIAALVAAYFAISNIHPVPAGYAMVPNVAGMSEQQATDALRTSGVRYKIDHQESVETKQGNAIGTTPQGGSAVDKNAEVTLTISSGPGQTVVPDLRNVPYGEAITRLSAAGLVEDPNRPPPEFSDEIDKDRVISTQPAANKTALKGTKVQLILSKGPENTQIPNVVGQQSDAATKAITDAGLAPPAFVEQSSTEPYGKVLSQDPQPGSDAKRKSVVTLTISKGDQIAMPDLTGMTEQEARTALRKAGFSGQVTTQSTQGNGIILPDPNKVPGQIFRQDPAPGTAFPKLGTVTIDMYHSG</sequence>
<keyword evidence="5 10" id="KW-0547">Nucleotide-binding</keyword>
<dbReference type="AlphaFoldDB" id="D6ZBA0"/>
<feature type="region of interest" description="Disordered" evidence="11">
    <location>
        <begin position="283"/>
        <end position="320"/>
    </location>
</feature>
<dbReference type="Gene3D" id="3.30.10.20">
    <property type="match status" value="4"/>
</dbReference>
<dbReference type="eggNOG" id="COG0515">
    <property type="taxonomic scope" value="Bacteria"/>
</dbReference>
<dbReference type="SMART" id="SM00740">
    <property type="entry name" value="PASTA"/>
    <property type="match status" value="4"/>
</dbReference>
<dbReference type="InterPro" id="IPR011009">
    <property type="entry name" value="Kinase-like_dom_sf"/>
</dbReference>
<feature type="domain" description="PASTA" evidence="13">
    <location>
        <begin position="556"/>
        <end position="630"/>
    </location>
</feature>
<dbReference type="KEGG" id="srt:Srot_0372"/>
<feature type="domain" description="PASTA" evidence="13">
    <location>
        <begin position="352"/>
        <end position="418"/>
    </location>
</feature>
<dbReference type="Pfam" id="PF03793">
    <property type="entry name" value="PASTA"/>
    <property type="match status" value="4"/>
</dbReference>
<feature type="binding site" evidence="10">
    <location>
        <position position="40"/>
    </location>
    <ligand>
        <name>ATP</name>
        <dbReference type="ChEBI" id="CHEBI:30616"/>
    </ligand>
</feature>
<dbReference type="FunFam" id="1.10.510.10:FF:000021">
    <property type="entry name" value="Serine/threonine protein kinase"/>
    <property type="match status" value="1"/>
</dbReference>
<organism evidence="14 15">
    <name type="scientific">Segniliparus rotundus (strain ATCC BAA-972 / CDC 1076 / CIP 108378 / DSM 44985 / JCM 13578)</name>
    <dbReference type="NCBI Taxonomy" id="640132"/>
    <lineage>
        <taxon>Bacteria</taxon>
        <taxon>Bacillati</taxon>
        <taxon>Actinomycetota</taxon>
        <taxon>Actinomycetes</taxon>
        <taxon>Mycobacteriales</taxon>
        <taxon>Segniliparaceae</taxon>
        <taxon>Segniliparus</taxon>
    </lineage>
</organism>
<feature type="domain" description="Protein kinase" evidence="12">
    <location>
        <begin position="11"/>
        <end position="273"/>
    </location>
</feature>
<dbReference type="HOGENOM" id="CLU_000288_135_2_11"/>
<dbReference type="Pfam" id="PF00069">
    <property type="entry name" value="Pkinase"/>
    <property type="match status" value="1"/>
</dbReference>
<dbReference type="PROSITE" id="PS00108">
    <property type="entry name" value="PROTEIN_KINASE_ST"/>
    <property type="match status" value="1"/>
</dbReference>
<dbReference type="RefSeq" id="WP_013137315.1">
    <property type="nucleotide sequence ID" value="NC_014168.1"/>
</dbReference>
<dbReference type="SUPFAM" id="SSF56112">
    <property type="entry name" value="Protein kinase-like (PK-like)"/>
    <property type="match status" value="1"/>
</dbReference>
<dbReference type="NCBIfam" id="NF033483">
    <property type="entry name" value="PknB_PASTA_kin"/>
    <property type="match status" value="1"/>
</dbReference>
<evidence type="ECO:0000256" key="8">
    <source>
        <dbReference type="ARBA" id="ARBA00047899"/>
    </source>
</evidence>
<dbReference type="EMBL" id="CP001958">
    <property type="protein sequence ID" value="ADG96859.1"/>
    <property type="molecule type" value="Genomic_DNA"/>
</dbReference>
<dbReference type="STRING" id="640132.Srot_0372"/>
<reference evidence="14 15" key="1">
    <citation type="journal article" date="2010" name="Stand. Genomic Sci.">
        <title>Complete genome sequence of Segniliparus rotundus type strain (CDC 1076).</title>
        <authorList>
            <person name="Sikorski J."/>
            <person name="Lapidus A."/>
            <person name="Copeland A."/>
            <person name="Misra M."/>
            <person name="Glavina Del Rio T."/>
            <person name="Nolan M."/>
            <person name="Lucas S."/>
            <person name="Chen F."/>
            <person name="Tice H."/>
            <person name="Cheng J.F."/>
            <person name="Jando M."/>
            <person name="Schneider S."/>
            <person name="Bruce D."/>
            <person name="Goodwin L."/>
            <person name="Pitluck S."/>
            <person name="Liolios K."/>
            <person name="Mikhailova N."/>
            <person name="Pati A."/>
            <person name="Ivanova N."/>
            <person name="Mavromatis K."/>
            <person name="Chen A."/>
            <person name="Palaniappan K."/>
            <person name="Chertkov O."/>
            <person name="Land M."/>
            <person name="Hauser L."/>
            <person name="Chang Y.J."/>
            <person name="Jeffries C.D."/>
            <person name="Brettin T."/>
            <person name="Detter J.C."/>
            <person name="Han C."/>
            <person name="Rohde M."/>
            <person name="Goker M."/>
            <person name="Bristow J."/>
            <person name="Eisen J.A."/>
            <person name="Markowitz V."/>
            <person name="Hugenholtz P."/>
            <person name="Kyrpides N.C."/>
            <person name="Klenk H.P."/>
        </authorList>
    </citation>
    <scope>NUCLEOTIDE SEQUENCE [LARGE SCALE GENOMIC DNA]</scope>
    <source>
        <strain evidence="15">ATCC BAA-972 / CDC 1076 / CIP 108378 / DSM 44985 / JCM 13578</strain>
    </source>
</reference>
<dbReference type="PANTHER" id="PTHR43289:SF6">
    <property type="entry name" value="SERINE_THREONINE-PROTEIN KINASE NEKL-3"/>
    <property type="match status" value="1"/>
</dbReference>
<evidence type="ECO:0000256" key="9">
    <source>
        <dbReference type="ARBA" id="ARBA00048679"/>
    </source>
</evidence>
<accession>D6ZBA0</accession>
<evidence type="ECO:0000256" key="1">
    <source>
        <dbReference type="ARBA" id="ARBA00012513"/>
    </source>
</evidence>
<gene>
    <name evidence="14" type="ordered locus">Srot_0372</name>
</gene>
<evidence type="ECO:0000313" key="15">
    <source>
        <dbReference type="Proteomes" id="UP000002247"/>
    </source>
</evidence>
<dbReference type="eggNOG" id="COG2815">
    <property type="taxonomic scope" value="Bacteria"/>
</dbReference>
<keyword evidence="3" id="KW-0808">Transferase</keyword>
<dbReference type="InterPro" id="IPR000719">
    <property type="entry name" value="Prot_kinase_dom"/>
</dbReference>
<evidence type="ECO:0000256" key="7">
    <source>
        <dbReference type="ARBA" id="ARBA00022840"/>
    </source>
</evidence>
<dbReference type="PANTHER" id="PTHR43289">
    <property type="entry name" value="MITOGEN-ACTIVATED PROTEIN KINASE KINASE KINASE 20-RELATED"/>
    <property type="match status" value="1"/>
</dbReference>
<dbReference type="GO" id="GO:0004674">
    <property type="term" value="F:protein serine/threonine kinase activity"/>
    <property type="evidence" value="ECO:0007669"/>
    <property type="project" value="UniProtKB-KW"/>
</dbReference>
<dbReference type="Gene3D" id="3.30.200.20">
    <property type="entry name" value="Phosphorylase Kinase, domain 1"/>
    <property type="match status" value="1"/>
</dbReference>
<evidence type="ECO:0000313" key="14">
    <source>
        <dbReference type="EMBL" id="ADG96859.1"/>
    </source>
</evidence>
<dbReference type="PROSITE" id="PS51178">
    <property type="entry name" value="PASTA"/>
    <property type="match status" value="4"/>
</dbReference>